<sequence>SDLTPYEITGAREIRKFDKIPNLRGTAYVRRAWL</sequence>
<dbReference type="EMBL" id="BARS01048011">
    <property type="protein sequence ID" value="GAG31894.1"/>
    <property type="molecule type" value="Genomic_DNA"/>
</dbReference>
<accession>X0WLP3</accession>
<dbReference type="AlphaFoldDB" id="X0WLP3"/>
<reference evidence="1" key="1">
    <citation type="journal article" date="2014" name="Front. Microbiol.">
        <title>High frequency of phylogenetically diverse reductive dehalogenase-homologous genes in deep subseafloor sedimentary metagenomes.</title>
        <authorList>
            <person name="Kawai M."/>
            <person name="Futagami T."/>
            <person name="Toyoda A."/>
            <person name="Takaki Y."/>
            <person name="Nishi S."/>
            <person name="Hori S."/>
            <person name="Arai W."/>
            <person name="Tsubouchi T."/>
            <person name="Morono Y."/>
            <person name="Uchiyama I."/>
            <person name="Ito T."/>
            <person name="Fujiyama A."/>
            <person name="Inagaki F."/>
            <person name="Takami H."/>
        </authorList>
    </citation>
    <scope>NUCLEOTIDE SEQUENCE</scope>
    <source>
        <strain evidence="1">Expedition CK06-06</strain>
    </source>
</reference>
<protein>
    <submittedName>
        <fullName evidence="1">Uncharacterized protein</fullName>
    </submittedName>
</protein>
<feature type="non-terminal residue" evidence="1">
    <location>
        <position position="1"/>
    </location>
</feature>
<comment type="caution">
    <text evidence="1">The sequence shown here is derived from an EMBL/GenBank/DDBJ whole genome shotgun (WGS) entry which is preliminary data.</text>
</comment>
<gene>
    <name evidence="1" type="ORF">S01H1_72035</name>
</gene>
<evidence type="ECO:0000313" key="1">
    <source>
        <dbReference type="EMBL" id="GAG31894.1"/>
    </source>
</evidence>
<proteinExistence type="predicted"/>
<name>X0WLP3_9ZZZZ</name>
<organism evidence="1">
    <name type="scientific">marine sediment metagenome</name>
    <dbReference type="NCBI Taxonomy" id="412755"/>
    <lineage>
        <taxon>unclassified sequences</taxon>
        <taxon>metagenomes</taxon>
        <taxon>ecological metagenomes</taxon>
    </lineage>
</organism>